<dbReference type="AlphaFoldDB" id="A0A371HEF1"/>
<feature type="non-terminal residue" evidence="2">
    <location>
        <position position="1"/>
    </location>
</feature>
<dbReference type="InterPro" id="IPR056647">
    <property type="entry name" value="DUF7745"/>
</dbReference>
<dbReference type="Proteomes" id="UP000257109">
    <property type="component" value="Unassembled WGS sequence"/>
</dbReference>
<reference evidence="2" key="1">
    <citation type="submission" date="2018-05" db="EMBL/GenBank/DDBJ databases">
        <title>Draft genome of Mucuna pruriens seed.</title>
        <authorList>
            <person name="Nnadi N.E."/>
            <person name="Vos R."/>
            <person name="Hasami M.H."/>
            <person name="Devisetty U.K."/>
            <person name="Aguiy J.C."/>
        </authorList>
    </citation>
    <scope>NUCLEOTIDE SEQUENCE [LARGE SCALE GENOMIC DNA]</scope>
    <source>
        <strain evidence="2">JCA_2017</strain>
    </source>
</reference>
<dbReference type="EMBL" id="QJKJ01002823">
    <property type="protein sequence ID" value="RDY01163.1"/>
    <property type="molecule type" value="Genomic_DNA"/>
</dbReference>
<gene>
    <name evidence="2" type="ORF">CR513_15543</name>
</gene>
<accession>A0A371HEF1</accession>
<organism evidence="2 3">
    <name type="scientific">Mucuna pruriens</name>
    <name type="common">Velvet bean</name>
    <name type="synonym">Dolichos pruriens</name>
    <dbReference type="NCBI Taxonomy" id="157652"/>
    <lineage>
        <taxon>Eukaryota</taxon>
        <taxon>Viridiplantae</taxon>
        <taxon>Streptophyta</taxon>
        <taxon>Embryophyta</taxon>
        <taxon>Tracheophyta</taxon>
        <taxon>Spermatophyta</taxon>
        <taxon>Magnoliopsida</taxon>
        <taxon>eudicotyledons</taxon>
        <taxon>Gunneridae</taxon>
        <taxon>Pentapetalae</taxon>
        <taxon>rosids</taxon>
        <taxon>fabids</taxon>
        <taxon>Fabales</taxon>
        <taxon>Fabaceae</taxon>
        <taxon>Papilionoideae</taxon>
        <taxon>50 kb inversion clade</taxon>
        <taxon>NPAAA clade</taxon>
        <taxon>indigoferoid/millettioid clade</taxon>
        <taxon>Phaseoleae</taxon>
        <taxon>Mucuna</taxon>
    </lineage>
</organism>
<evidence type="ECO:0000313" key="2">
    <source>
        <dbReference type="EMBL" id="RDY01163.1"/>
    </source>
</evidence>
<feature type="domain" description="DUF7745" evidence="1">
    <location>
        <begin position="21"/>
        <end position="119"/>
    </location>
</feature>
<sequence length="120" mass="14000">MSELTQRPMAESLRKKVWESVEPEVQPAALSALSQYYDPPFRCFTFQGFQLAPTLEEYERLLAIPFDKSPPYLFKGHYPSWTSMARLFKMLKSKVLKLRKNQNGVKGISEAAWEERLQQL</sequence>
<dbReference type="PANTHER" id="PTHR48201:SF12">
    <property type="entry name" value="AMINOTRANSFERASE-LIKE PLANT MOBILE DOMAIN-CONTAINING PROTEIN"/>
    <property type="match status" value="1"/>
</dbReference>
<proteinExistence type="predicted"/>
<protein>
    <recommendedName>
        <fullName evidence="1">DUF7745 domain-containing protein</fullName>
    </recommendedName>
</protein>
<evidence type="ECO:0000313" key="3">
    <source>
        <dbReference type="Proteomes" id="UP000257109"/>
    </source>
</evidence>
<dbReference type="Pfam" id="PF24924">
    <property type="entry name" value="DUF7745"/>
    <property type="match status" value="1"/>
</dbReference>
<dbReference type="OrthoDB" id="983711at2759"/>
<keyword evidence="3" id="KW-1185">Reference proteome</keyword>
<name>A0A371HEF1_MUCPR</name>
<evidence type="ECO:0000259" key="1">
    <source>
        <dbReference type="Pfam" id="PF24924"/>
    </source>
</evidence>
<comment type="caution">
    <text evidence="2">The sequence shown here is derived from an EMBL/GenBank/DDBJ whole genome shotgun (WGS) entry which is preliminary data.</text>
</comment>
<dbReference type="PANTHER" id="PTHR48201">
    <property type="entry name" value="PROTEIN, PUTATIVE-RELATED"/>
    <property type="match status" value="1"/>
</dbReference>